<reference evidence="1" key="2">
    <citation type="journal article" date="2018" name="Nature">
        <title>A major lineage of non-tailed dsDNA viruses as unrecognized killers of marine bacteria.</title>
        <authorList>
            <person name="Kauffman K.M."/>
            <person name="Hussain F.A."/>
            <person name="Yang J."/>
            <person name="Arevalo P."/>
            <person name="Brown J.M."/>
            <person name="Chang W.K."/>
            <person name="VanInsberghe D."/>
            <person name="Elsherbini J."/>
            <person name="Sharma R.S."/>
            <person name="Cutler M.B."/>
            <person name="Kelly L."/>
            <person name="Polz M.F."/>
        </authorList>
    </citation>
    <scope>NUCLEOTIDE SEQUENCE</scope>
    <source>
        <strain evidence="1">10N.222.46.E12</strain>
    </source>
</reference>
<name>A0A7Z1S221_9VIBR</name>
<accession>A0A7Z1S221</accession>
<evidence type="ECO:0000313" key="1">
    <source>
        <dbReference type="EMBL" id="PMP26362.1"/>
    </source>
</evidence>
<gene>
    <name evidence="1" type="ORF">BCS90_23490</name>
</gene>
<reference evidence="1" key="1">
    <citation type="submission" date="2016-07" db="EMBL/GenBank/DDBJ databases">
        <authorList>
            <person name="Kauffman K."/>
            <person name="Arevalo P."/>
            <person name="Polz M.F."/>
        </authorList>
    </citation>
    <scope>NUCLEOTIDE SEQUENCE</scope>
    <source>
        <strain evidence="1">10N.222.46.E12</strain>
    </source>
</reference>
<organism evidence="1">
    <name type="scientific">Vibrio cyclitrophicus</name>
    <dbReference type="NCBI Taxonomy" id="47951"/>
    <lineage>
        <taxon>Bacteria</taxon>
        <taxon>Pseudomonadati</taxon>
        <taxon>Pseudomonadota</taxon>
        <taxon>Gammaproteobacteria</taxon>
        <taxon>Vibrionales</taxon>
        <taxon>Vibrionaceae</taxon>
        <taxon>Vibrio</taxon>
    </lineage>
</organism>
<dbReference type="EMBL" id="MDBS01000048">
    <property type="protein sequence ID" value="PMP26362.1"/>
    <property type="molecule type" value="Genomic_DNA"/>
</dbReference>
<sequence>MPSITPSHDYFRACMALVLDSDIDAKISEDGAHFANLQLLIASKCAMALRLHECEDTAWWDSEVCSVDDLRSMRKKALKDDDHVAVLNITAMLAMRGASKAQ</sequence>
<protein>
    <submittedName>
        <fullName evidence="1">Uncharacterized protein</fullName>
    </submittedName>
</protein>
<dbReference type="AlphaFoldDB" id="A0A7Z1S221"/>
<proteinExistence type="predicted"/>
<comment type="caution">
    <text evidence="1">The sequence shown here is derived from an EMBL/GenBank/DDBJ whole genome shotgun (WGS) entry which is preliminary data.</text>
</comment>
<dbReference type="RefSeq" id="WP_154724096.1">
    <property type="nucleotide sequence ID" value="NZ_CP170593.1"/>
</dbReference>